<evidence type="ECO:0000256" key="1">
    <source>
        <dbReference type="SAM" id="MobiDB-lite"/>
    </source>
</evidence>
<dbReference type="PANTHER" id="PTHR36381">
    <property type="entry name" value="ETHYLENE-REGULATED TRANSCRIPT 2 (ERT2)"/>
    <property type="match status" value="1"/>
</dbReference>
<keyword evidence="2" id="KW-0472">Membrane</keyword>
<dbReference type="EMBL" id="JBBPBN010000021">
    <property type="protein sequence ID" value="KAK9014012.1"/>
    <property type="molecule type" value="Genomic_DNA"/>
</dbReference>
<accession>A0ABR2RMD1</accession>
<dbReference type="Proteomes" id="UP001396334">
    <property type="component" value="Unassembled WGS sequence"/>
</dbReference>
<feature type="region of interest" description="Disordered" evidence="1">
    <location>
        <begin position="228"/>
        <end position="279"/>
    </location>
</feature>
<keyword evidence="2" id="KW-1133">Transmembrane helix</keyword>
<gene>
    <name evidence="3" type="ORF">V6N11_005186</name>
</gene>
<feature type="compositionally biased region" description="Basic residues" evidence="1">
    <location>
        <begin position="228"/>
        <end position="239"/>
    </location>
</feature>
<organism evidence="3 4">
    <name type="scientific">Hibiscus sabdariffa</name>
    <name type="common">roselle</name>
    <dbReference type="NCBI Taxonomy" id="183260"/>
    <lineage>
        <taxon>Eukaryota</taxon>
        <taxon>Viridiplantae</taxon>
        <taxon>Streptophyta</taxon>
        <taxon>Embryophyta</taxon>
        <taxon>Tracheophyta</taxon>
        <taxon>Spermatophyta</taxon>
        <taxon>Magnoliopsida</taxon>
        <taxon>eudicotyledons</taxon>
        <taxon>Gunneridae</taxon>
        <taxon>Pentapetalae</taxon>
        <taxon>rosids</taxon>
        <taxon>malvids</taxon>
        <taxon>Malvales</taxon>
        <taxon>Malvaceae</taxon>
        <taxon>Malvoideae</taxon>
        <taxon>Hibiscus</taxon>
    </lineage>
</organism>
<proteinExistence type="predicted"/>
<reference evidence="3 4" key="1">
    <citation type="journal article" date="2024" name="G3 (Bethesda)">
        <title>Genome assembly of Hibiscus sabdariffa L. provides insights into metabolisms of medicinal natural products.</title>
        <authorList>
            <person name="Kim T."/>
        </authorList>
    </citation>
    <scope>NUCLEOTIDE SEQUENCE [LARGE SCALE GENOMIC DNA]</scope>
    <source>
        <strain evidence="3">TK-2024</strain>
        <tissue evidence="3">Old leaves</tissue>
    </source>
</reference>
<keyword evidence="2" id="KW-0812">Transmembrane</keyword>
<feature type="transmembrane region" description="Helical" evidence="2">
    <location>
        <begin position="296"/>
        <end position="326"/>
    </location>
</feature>
<keyword evidence="4" id="KW-1185">Reference proteome</keyword>
<protein>
    <submittedName>
        <fullName evidence="3">Uncharacterized protein</fullName>
    </submittedName>
</protein>
<evidence type="ECO:0000313" key="3">
    <source>
        <dbReference type="EMBL" id="KAK9014012.1"/>
    </source>
</evidence>
<sequence>MHFSWKKSKVARVSRLVAGLHQSPRRGASLVVETALPTSVDLFAKNHDRLRKSSKKKFSSSSSSCSCSCSSRAPQLLTTPAHKQSSSPPAPDMDVGEIVFITRQNNDDDRIPFHVALKVSLAVALVVSTKSLAVWIMMAALSLVLIEFVWARFLGFFYPGIPMDSKSRTDELVVKQQGTEFPDSRDFVGLEDELKMQTGKGTETLACKSERSRSARIRTSLIKKFVPKKMRHGKRKKQGKSKEPSSEPEKETQEQEPGVDEEDESENEQGDMVSTSGRVLQVEPEMEDVRKGNSGYVILIVVLAGLVGGRGVALFLTLVCHLILIYTRTKMTVN</sequence>
<feature type="compositionally biased region" description="Basic and acidic residues" evidence="1">
    <location>
        <begin position="240"/>
        <end position="253"/>
    </location>
</feature>
<feature type="compositionally biased region" description="Acidic residues" evidence="1">
    <location>
        <begin position="257"/>
        <end position="269"/>
    </location>
</feature>
<name>A0ABR2RMD1_9ROSI</name>
<comment type="caution">
    <text evidence="3">The sequence shown here is derived from an EMBL/GenBank/DDBJ whole genome shotgun (WGS) entry which is preliminary data.</text>
</comment>
<evidence type="ECO:0000256" key="2">
    <source>
        <dbReference type="SAM" id="Phobius"/>
    </source>
</evidence>
<evidence type="ECO:0000313" key="4">
    <source>
        <dbReference type="Proteomes" id="UP001396334"/>
    </source>
</evidence>
<feature type="transmembrane region" description="Helical" evidence="2">
    <location>
        <begin position="134"/>
        <end position="158"/>
    </location>
</feature>
<dbReference type="PANTHER" id="PTHR36381:SF1">
    <property type="entry name" value="ETHYLENE-REGULATED TRANSCRIPT 2 (ERT2)"/>
    <property type="match status" value="1"/>
</dbReference>